<reference evidence="2 3" key="1">
    <citation type="submission" date="2016-12" db="EMBL/GenBank/DDBJ databases">
        <authorList>
            <person name="Song W.-J."/>
            <person name="Kurnit D.M."/>
        </authorList>
    </citation>
    <scope>NUCLEOTIDE SEQUENCE [LARGE SCALE GENOMIC DNA]</scope>
    <source>
        <strain evidence="2 3">HSG9</strain>
    </source>
</reference>
<dbReference type="Proteomes" id="UP000191680">
    <property type="component" value="Unassembled WGS sequence"/>
</dbReference>
<dbReference type="OrthoDB" id="923194at2"/>
<gene>
    <name evidence="2" type="ORF">BUL40_06225</name>
</gene>
<protein>
    <recommendedName>
        <fullName evidence="1">Fibronectin type-III domain-containing protein</fullName>
    </recommendedName>
</protein>
<dbReference type="CDD" id="cd00063">
    <property type="entry name" value="FN3"/>
    <property type="match status" value="1"/>
</dbReference>
<dbReference type="PROSITE" id="PS50853">
    <property type="entry name" value="FN3"/>
    <property type="match status" value="1"/>
</dbReference>
<feature type="domain" description="Fibronectin type-III" evidence="1">
    <location>
        <begin position="316"/>
        <end position="412"/>
    </location>
</feature>
<dbReference type="InterPro" id="IPR003961">
    <property type="entry name" value="FN3_dom"/>
</dbReference>
<dbReference type="RefSeq" id="WP_080318514.1">
    <property type="nucleotide sequence ID" value="NZ_MTBC01000003.1"/>
</dbReference>
<evidence type="ECO:0000313" key="2">
    <source>
        <dbReference type="EMBL" id="OQD43424.1"/>
    </source>
</evidence>
<dbReference type="Gene3D" id="2.60.40.10">
    <property type="entry name" value="Immunoglobulins"/>
    <property type="match status" value="4"/>
</dbReference>
<evidence type="ECO:0000259" key="1">
    <source>
        <dbReference type="PROSITE" id="PS50853"/>
    </source>
</evidence>
<sequence>MYSKLLTYLILPIILGFSQLTISQELIVTANPAVKVIARSLEDRVLLRWAVDQPYAWKKANESGFLIERITIESNGLALDNGPRIVLTTQPLKPAPLEAWENLATQNQNAAILAQALYGQSFNATPPGNSTMTMVYTINEELEQRHTFALLAAEQSWDAAKLAGWAFEDTSIIKGEKYIYSVKVAPTDEEAIKIDKSAVVAGTPFYEALPKPIELSAVFGDGVANVTWDFNLLKHIYSSYNLERSVNGNPFEKVNTSPIFNAQQGADGQSAALFYQDTITNGKAYKYRVKGFTAFGEVGPYSEEVGGMPKERLAFTPRISRKKMIDPNTVELLWEFDEKGNEAIKSFYLSRSNKDNGVYTKVVENIPVNQRKITYKGLKAINYFRITAVGKNGIESESYSSMVQPIDSTPPAPPVNITAKIDTTGVVTLEWNRNTEVDLAGYRVYRNTSKTAEFSMVSPALIKDNRFTDTITIKTLNTKMYYKVTAEDQRYNTSEFSKVFALNIPDVLPPSPPVIKSFANNAEGVAITWVPSSSKDVKAHILFKKETQSKEWLQLKVLESDTTFMDENTVAGTFAYTVIAKDSTGLESTPAKPIIVKRKGQTNTEKAMNLTAVPNRELRFIAIQWRIKNEDISEYRLYKSVNSGPLRLYRTLDKESKGINDVDISVNTEYGYGIQGVTRTGVITPIKKIQVKY</sequence>
<accession>A0A1V6LTB6</accession>
<evidence type="ECO:0000313" key="3">
    <source>
        <dbReference type="Proteomes" id="UP000191680"/>
    </source>
</evidence>
<dbReference type="EMBL" id="MTBC01000003">
    <property type="protein sequence ID" value="OQD43424.1"/>
    <property type="molecule type" value="Genomic_DNA"/>
</dbReference>
<organism evidence="2 3">
    <name type="scientific">Croceivirga radicis</name>
    <dbReference type="NCBI Taxonomy" id="1929488"/>
    <lineage>
        <taxon>Bacteria</taxon>
        <taxon>Pseudomonadati</taxon>
        <taxon>Bacteroidota</taxon>
        <taxon>Flavobacteriia</taxon>
        <taxon>Flavobacteriales</taxon>
        <taxon>Flavobacteriaceae</taxon>
        <taxon>Croceivirga</taxon>
    </lineage>
</organism>
<keyword evidence="3" id="KW-1185">Reference proteome</keyword>
<proteinExistence type="predicted"/>
<comment type="caution">
    <text evidence="2">The sequence shown here is derived from an EMBL/GenBank/DDBJ whole genome shotgun (WGS) entry which is preliminary data.</text>
</comment>
<dbReference type="AlphaFoldDB" id="A0A1V6LTB6"/>
<dbReference type="InterPro" id="IPR013783">
    <property type="entry name" value="Ig-like_fold"/>
</dbReference>
<dbReference type="SUPFAM" id="SSF49265">
    <property type="entry name" value="Fibronectin type III"/>
    <property type="match status" value="2"/>
</dbReference>
<name>A0A1V6LTB6_9FLAO</name>
<dbReference type="InterPro" id="IPR036116">
    <property type="entry name" value="FN3_sf"/>
</dbReference>